<evidence type="ECO:0000313" key="2">
    <source>
        <dbReference type="Proteomes" id="UP000245622"/>
    </source>
</evidence>
<dbReference type="Gene3D" id="3.20.20.70">
    <property type="entry name" value="Aldolase class I"/>
    <property type="match status" value="1"/>
</dbReference>
<evidence type="ECO:0000313" key="1">
    <source>
        <dbReference type="EMBL" id="CED93599.1"/>
    </source>
</evidence>
<dbReference type="SUPFAM" id="SSF51412">
    <property type="entry name" value="Inosine monophosphate dehydrogenase (IMPDH)"/>
    <property type="match status" value="1"/>
</dbReference>
<organism evidence="1 2">
    <name type="scientific">Romboutsia ilealis</name>
    <dbReference type="NCBI Taxonomy" id="1115758"/>
    <lineage>
        <taxon>Bacteria</taxon>
        <taxon>Bacillati</taxon>
        <taxon>Bacillota</taxon>
        <taxon>Clostridia</taxon>
        <taxon>Peptostreptococcales</taxon>
        <taxon>Peptostreptococcaceae</taxon>
        <taxon>Romboutsia</taxon>
    </lineage>
</organism>
<keyword evidence="1" id="KW-0456">Lyase</keyword>
<reference evidence="1 2" key="1">
    <citation type="submission" date="2014-04" db="EMBL/GenBank/DDBJ databases">
        <authorList>
            <person name="Hornung B.V."/>
        </authorList>
    </citation>
    <scope>NUCLEOTIDE SEQUENCE [LARGE SCALE GENOMIC DNA]</scope>
    <source>
        <strain evidence="1 2">CRIB</strain>
    </source>
</reference>
<protein>
    <submittedName>
        <fullName evidence="1">Dihydrodipicolinate synthase/N-acetylneuraminate lyase</fullName>
    </submittedName>
</protein>
<gene>
    <name evidence="1" type="ORF">CRIB_847</name>
</gene>
<keyword evidence="2" id="KW-1185">Reference proteome</keyword>
<dbReference type="RefSeq" id="WP_180703301.1">
    <property type="nucleotide sequence ID" value="NZ_LN555523.1"/>
</dbReference>
<name>A0A1V1I0D7_9FIRM</name>
<dbReference type="AlphaFoldDB" id="A0A1V1I0D7"/>
<dbReference type="EMBL" id="LN555523">
    <property type="protein sequence ID" value="CED93599.1"/>
    <property type="molecule type" value="Genomic_DNA"/>
</dbReference>
<dbReference type="InterPro" id="IPR013785">
    <property type="entry name" value="Aldolase_TIM"/>
</dbReference>
<proteinExistence type="predicted"/>
<dbReference type="GeneID" id="82205028"/>
<dbReference type="Proteomes" id="UP000245622">
    <property type="component" value="Chromosome 1"/>
</dbReference>
<sequence length="235" mass="25549">MIENNKSKYVPELTSNLRNNYVSIPSIISKASGIRIFGKRLKSFIFTTDVAIIKNTNADAVIAVYPFTPQPTITQAILSVSDIPVLCGVGGGLTHGTRSANIALHAEFQGAIGAILNSPAPDETIRYVKESIDIPVVVTIVSELTDVQSKIDAGADILNVSGGANTPKIIRKIREKFPYIPIIATGGTTEESILETIEAGANAITYTPPTNAQLFKHKMQEYRDIENKKYNKEFE</sequence>
<dbReference type="KEGG" id="ril:CRIB_847"/>
<dbReference type="GO" id="GO:0016829">
    <property type="term" value="F:lyase activity"/>
    <property type="evidence" value="ECO:0007669"/>
    <property type="project" value="UniProtKB-KW"/>
</dbReference>
<accession>A0A1V1I0D7</accession>